<sequence length="159" mass="16202">MSLFQTTALDTAGIDTGPVADAVRTRANIMQATQAAEDAVMAPLYAGAFSHDLRAALAARMAQSGGVPELATRYLARAGDMAPLADPASDGAAQGLAHIIAFVDRAANATRDVAASDISGLQAASVSDADIVRLCELVAFTAYQLRVVAGLRLMKGGAA</sequence>
<dbReference type="Proteomes" id="UP000249165">
    <property type="component" value="Unassembled WGS sequence"/>
</dbReference>
<dbReference type="OrthoDB" id="5077630at2"/>
<dbReference type="EMBL" id="QLMG01000018">
    <property type="protein sequence ID" value="RAK16800.1"/>
    <property type="molecule type" value="Genomic_DNA"/>
</dbReference>
<dbReference type="InterPro" id="IPR029032">
    <property type="entry name" value="AhpD-like"/>
</dbReference>
<comment type="caution">
    <text evidence="1">The sequence shown here is derived from an EMBL/GenBank/DDBJ whole genome shotgun (WGS) entry which is preliminary data.</text>
</comment>
<evidence type="ECO:0000313" key="1">
    <source>
        <dbReference type="EMBL" id="RAK16800.1"/>
    </source>
</evidence>
<dbReference type="AlphaFoldDB" id="A0A327Y6U2"/>
<proteinExistence type="predicted"/>
<keyword evidence="2" id="KW-1185">Reference proteome</keyword>
<protein>
    <submittedName>
        <fullName evidence="1">Uncharacterized protein YciW</fullName>
    </submittedName>
</protein>
<dbReference type="RefSeq" id="WP_111550419.1">
    <property type="nucleotide sequence ID" value="NZ_LIQE01000013.1"/>
</dbReference>
<evidence type="ECO:0000313" key="2">
    <source>
        <dbReference type="Proteomes" id="UP000249165"/>
    </source>
</evidence>
<reference evidence="1 2" key="1">
    <citation type="submission" date="2018-06" db="EMBL/GenBank/DDBJ databases">
        <title>Genomic Encyclopedia of Archaeal and Bacterial Type Strains, Phase II (KMG-II): from individual species to whole genera.</title>
        <authorList>
            <person name="Goeker M."/>
        </authorList>
    </citation>
    <scope>NUCLEOTIDE SEQUENCE [LARGE SCALE GENOMIC DNA]</scope>
    <source>
        <strain evidence="1 2">DSM 22011</strain>
    </source>
</reference>
<accession>A0A327Y6U2</accession>
<organism evidence="1 2">
    <name type="scientific">Salipiger aestuarii</name>
    <dbReference type="NCBI Taxonomy" id="568098"/>
    <lineage>
        <taxon>Bacteria</taxon>
        <taxon>Pseudomonadati</taxon>
        <taxon>Pseudomonadota</taxon>
        <taxon>Alphaproteobacteria</taxon>
        <taxon>Rhodobacterales</taxon>
        <taxon>Roseobacteraceae</taxon>
        <taxon>Salipiger</taxon>
    </lineage>
</organism>
<dbReference type="SUPFAM" id="SSF69118">
    <property type="entry name" value="AhpD-like"/>
    <property type="match status" value="1"/>
</dbReference>
<dbReference type="Gene3D" id="1.20.1290.10">
    <property type="entry name" value="AhpD-like"/>
    <property type="match status" value="1"/>
</dbReference>
<gene>
    <name evidence="1" type="ORF">ATI53_101817</name>
</gene>
<name>A0A327Y6U2_9RHOB</name>